<evidence type="ECO:0000313" key="5">
    <source>
        <dbReference type="Proteomes" id="UP000465812"/>
    </source>
</evidence>
<evidence type="ECO:0000256" key="1">
    <source>
        <dbReference type="ARBA" id="ARBA00022473"/>
    </source>
</evidence>
<feature type="region of interest" description="Disordered" evidence="2">
    <location>
        <begin position="308"/>
        <end position="376"/>
    </location>
</feature>
<feature type="domain" description="Transglycosylase SLT" evidence="3">
    <location>
        <begin position="137"/>
        <end position="187"/>
    </location>
</feature>
<keyword evidence="5" id="KW-1185">Reference proteome</keyword>
<accession>A0ABN6AAC3</accession>
<sequence>MHAAVTPVAAVSPSFPDLTGPAVVAIDRDPTVFHVAEPALSAPPPARIVNAPGALGIPSIALAAYRNAEQKMAVAAPGCGVSWNLLAGIGRIESGHAGGGAVDARGTAITPIYGPSLDGTLPGNETIIQSSAGNRVTYARAMGPMQFLPGTWARYASDGKGDGVADPQNIFDATLAAARYLCSGGLNLREQSQVLTAILRYNNSMPYAQNVLGWAAAYATGVVPVDLPPMTGPPPPLGDAHLEHPEGLGPNLPMNINGLPLDDPLARVPLIDLSSPASVSPPPMFPWMTPTPAQTPAQVGCTVICISSQSAPPSGPPPFAPPPPPFGAPPPPDAGPPPAPQAAGPSQAAPAPNTASPSGAGAGAPKPNQHGPGPAN</sequence>
<dbReference type="PROSITE" id="PS00032">
    <property type="entry name" value="ANTENNAPEDIA"/>
    <property type="match status" value="1"/>
</dbReference>
<evidence type="ECO:0000259" key="3">
    <source>
        <dbReference type="Pfam" id="PF13406"/>
    </source>
</evidence>
<dbReference type="Proteomes" id="UP000465812">
    <property type="component" value="Chromosome"/>
</dbReference>
<reference evidence="4 5" key="1">
    <citation type="journal article" date="2019" name="Emerg. Microbes Infect.">
        <title>Comprehensive subspecies identification of 175 nontuberculous mycobacteria species based on 7547 genomic profiles.</title>
        <authorList>
            <person name="Matsumoto Y."/>
            <person name="Kinjo T."/>
            <person name="Motooka D."/>
            <person name="Nabeya D."/>
            <person name="Jung N."/>
            <person name="Uechi K."/>
            <person name="Horii T."/>
            <person name="Iida T."/>
            <person name="Fujita J."/>
            <person name="Nakamura S."/>
        </authorList>
    </citation>
    <scope>NUCLEOTIDE SEQUENCE [LARGE SCALE GENOMIC DNA]</scope>
    <source>
        <strain evidence="4 5">JCM 18113</strain>
    </source>
</reference>
<organism evidence="4 5">
    <name type="scientific">Mycobacterium mantenii</name>
    <dbReference type="NCBI Taxonomy" id="560555"/>
    <lineage>
        <taxon>Bacteria</taxon>
        <taxon>Bacillati</taxon>
        <taxon>Actinomycetota</taxon>
        <taxon>Actinomycetes</taxon>
        <taxon>Mycobacteriales</taxon>
        <taxon>Mycobacteriaceae</taxon>
        <taxon>Mycobacterium</taxon>
        <taxon>Mycobacterium avium complex (MAC)</taxon>
    </lineage>
</organism>
<feature type="compositionally biased region" description="Low complexity" evidence="2">
    <location>
        <begin position="341"/>
        <end position="367"/>
    </location>
</feature>
<name>A0ABN6AAC3_MYCNT</name>
<dbReference type="PANTHER" id="PTHR30163:SF8">
    <property type="entry name" value="LYTIC MUREIN TRANSGLYCOSYLASE"/>
    <property type="match status" value="1"/>
</dbReference>
<evidence type="ECO:0000313" key="4">
    <source>
        <dbReference type="EMBL" id="BBY38591.1"/>
    </source>
</evidence>
<dbReference type="EMBL" id="AP022590">
    <property type="protein sequence ID" value="BBY38591.1"/>
    <property type="molecule type" value="Genomic_DNA"/>
</dbReference>
<dbReference type="InterPro" id="IPR023346">
    <property type="entry name" value="Lysozyme-like_dom_sf"/>
</dbReference>
<dbReference type="InterPro" id="IPR001827">
    <property type="entry name" value="Homeobox_Antennapedia_CS"/>
</dbReference>
<dbReference type="Gene3D" id="1.10.530.10">
    <property type="match status" value="1"/>
</dbReference>
<dbReference type="InterPro" id="IPR031304">
    <property type="entry name" value="SLT_2"/>
</dbReference>
<dbReference type="Pfam" id="PF13406">
    <property type="entry name" value="SLT_2"/>
    <property type="match status" value="1"/>
</dbReference>
<feature type="compositionally biased region" description="Pro residues" evidence="2">
    <location>
        <begin position="313"/>
        <end position="340"/>
    </location>
</feature>
<dbReference type="InterPro" id="IPR043426">
    <property type="entry name" value="MltB-like"/>
</dbReference>
<dbReference type="CDD" id="cd13399">
    <property type="entry name" value="Slt35-like"/>
    <property type="match status" value="1"/>
</dbReference>
<keyword evidence="1" id="KW-0217">Developmental protein</keyword>
<evidence type="ECO:0000256" key="2">
    <source>
        <dbReference type="SAM" id="MobiDB-lite"/>
    </source>
</evidence>
<gene>
    <name evidence="4" type="ORF">MMAN_27250</name>
</gene>
<protein>
    <recommendedName>
        <fullName evidence="3">Transglycosylase SLT domain-containing protein</fullName>
    </recommendedName>
</protein>
<proteinExistence type="predicted"/>
<dbReference type="SUPFAM" id="SSF53955">
    <property type="entry name" value="Lysozyme-like"/>
    <property type="match status" value="1"/>
</dbReference>
<dbReference type="PANTHER" id="PTHR30163">
    <property type="entry name" value="MEMBRANE-BOUND LYTIC MUREIN TRANSGLYCOSYLASE B"/>
    <property type="match status" value="1"/>
</dbReference>